<evidence type="ECO:0000259" key="3">
    <source>
        <dbReference type="PROSITE" id="PS50157"/>
    </source>
</evidence>
<name>A0AAV5ML64_9ROSI</name>
<evidence type="ECO:0000313" key="4">
    <source>
        <dbReference type="EMBL" id="GKV50267.1"/>
    </source>
</evidence>
<comment type="caution">
    <text evidence="4">The sequence shown here is derived from an EMBL/GenBank/DDBJ whole genome shotgun (WGS) entry which is preliminary data.</text>
</comment>
<keyword evidence="1" id="KW-0862">Zinc</keyword>
<keyword evidence="1" id="KW-0479">Metal-binding</keyword>
<feature type="compositionally biased region" description="Polar residues" evidence="2">
    <location>
        <begin position="1"/>
        <end position="19"/>
    </location>
</feature>
<evidence type="ECO:0000256" key="2">
    <source>
        <dbReference type="SAM" id="MobiDB-lite"/>
    </source>
</evidence>
<feature type="region of interest" description="Disordered" evidence="2">
    <location>
        <begin position="1"/>
        <end position="37"/>
    </location>
</feature>
<organism evidence="4 5">
    <name type="scientific">Rubroshorea leprosula</name>
    <dbReference type="NCBI Taxonomy" id="152421"/>
    <lineage>
        <taxon>Eukaryota</taxon>
        <taxon>Viridiplantae</taxon>
        <taxon>Streptophyta</taxon>
        <taxon>Embryophyta</taxon>
        <taxon>Tracheophyta</taxon>
        <taxon>Spermatophyta</taxon>
        <taxon>Magnoliopsida</taxon>
        <taxon>eudicotyledons</taxon>
        <taxon>Gunneridae</taxon>
        <taxon>Pentapetalae</taxon>
        <taxon>rosids</taxon>
        <taxon>malvids</taxon>
        <taxon>Malvales</taxon>
        <taxon>Dipterocarpaceae</taxon>
        <taxon>Rubroshorea</taxon>
    </lineage>
</organism>
<dbReference type="PROSITE" id="PS00028">
    <property type="entry name" value="ZINC_FINGER_C2H2_1"/>
    <property type="match status" value="1"/>
</dbReference>
<dbReference type="PROSITE" id="PS50157">
    <property type="entry name" value="ZINC_FINGER_C2H2_2"/>
    <property type="match status" value="1"/>
</dbReference>
<dbReference type="EMBL" id="BPVZ01000352">
    <property type="protein sequence ID" value="GKV50267.1"/>
    <property type="molecule type" value="Genomic_DNA"/>
</dbReference>
<reference evidence="4 5" key="1">
    <citation type="journal article" date="2021" name="Commun. Biol.">
        <title>The genome of Shorea leprosula (Dipterocarpaceae) highlights the ecological relevance of drought in aseasonal tropical rainforests.</title>
        <authorList>
            <person name="Ng K.K.S."/>
            <person name="Kobayashi M.J."/>
            <person name="Fawcett J.A."/>
            <person name="Hatakeyama M."/>
            <person name="Paape T."/>
            <person name="Ng C.H."/>
            <person name="Ang C.C."/>
            <person name="Tnah L.H."/>
            <person name="Lee C.T."/>
            <person name="Nishiyama T."/>
            <person name="Sese J."/>
            <person name="O'Brien M.J."/>
            <person name="Copetti D."/>
            <person name="Mohd Noor M.I."/>
            <person name="Ong R.C."/>
            <person name="Putra M."/>
            <person name="Sireger I.Z."/>
            <person name="Indrioko S."/>
            <person name="Kosugi Y."/>
            <person name="Izuno A."/>
            <person name="Isagi Y."/>
            <person name="Lee S.L."/>
            <person name="Shimizu K.K."/>
        </authorList>
    </citation>
    <scope>NUCLEOTIDE SEQUENCE [LARGE SCALE GENOMIC DNA]</scope>
    <source>
        <strain evidence="4">214</strain>
    </source>
</reference>
<feature type="domain" description="C2H2-type" evidence="3">
    <location>
        <begin position="36"/>
        <end position="63"/>
    </location>
</feature>
<keyword evidence="5" id="KW-1185">Reference proteome</keyword>
<dbReference type="InterPro" id="IPR013087">
    <property type="entry name" value="Znf_C2H2_type"/>
</dbReference>
<proteinExistence type="predicted"/>
<sequence length="168" mass="18086">MANPSMYNFFSQSQPSASKPTEHAAASSTNSSPGRFPCPYCPRDFATAKARAGHQKAHKRKRAAAAGLNFPANNLDEYPLLPLFPAYPQQQPTSSIPFPHFPGMCHPVGAAMFVEKWLEPIQPQPQPQQQHVASSSVSGSFVGVSTADALSTSTDVDDSANMDLTLRL</sequence>
<gene>
    <name evidence="4" type="ORF">SLEP1_g56979</name>
</gene>
<keyword evidence="1" id="KW-0863">Zinc-finger</keyword>
<dbReference type="Proteomes" id="UP001054252">
    <property type="component" value="Unassembled WGS sequence"/>
</dbReference>
<accession>A0AAV5ML64</accession>
<dbReference type="AlphaFoldDB" id="A0AAV5ML64"/>
<evidence type="ECO:0000313" key="5">
    <source>
        <dbReference type="Proteomes" id="UP001054252"/>
    </source>
</evidence>
<dbReference type="GO" id="GO:0008270">
    <property type="term" value="F:zinc ion binding"/>
    <property type="evidence" value="ECO:0007669"/>
    <property type="project" value="UniProtKB-KW"/>
</dbReference>
<protein>
    <recommendedName>
        <fullName evidence="3">C2H2-type domain-containing protein</fullName>
    </recommendedName>
</protein>
<evidence type="ECO:0000256" key="1">
    <source>
        <dbReference type="PROSITE-ProRule" id="PRU00042"/>
    </source>
</evidence>